<evidence type="ECO:0000256" key="3">
    <source>
        <dbReference type="ARBA" id="ARBA00022679"/>
    </source>
</evidence>
<keyword evidence="2" id="KW-1003">Cell membrane</keyword>
<evidence type="ECO:0000256" key="4">
    <source>
        <dbReference type="ARBA" id="ARBA00022692"/>
    </source>
</evidence>
<dbReference type="HOGENOM" id="CLU_078449_0_0_9"/>
<protein>
    <recommendedName>
        <fullName evidence="11">Glycosyl transferase, group 4 family protein</fullName>
    </recommendedName>
</protein>
<organism evidence="9 10">
    <name type="scientific">Carboxydothermus hydrogenoformans (strain ATCC BAA-161 / DSM 6008 / Z-2901)</name>
    <dbReference type="NCBI Taxonomy" id="246194"/>
    <lineage>
        <taxon>Bacteria</taxon>
        <taxon>Bacillati</taxon>
        <taxon>Bacillota</taxon>
        <taxon>Clostridia</taxon>
        <taxon>Thermoanaerobacterales</taxon>
        <taxon>Thermoanaerobacteraceae</taxon>
        <taxon>Carboxydothermus</taxon>
    </lineage>
</organism>
<evidence type="ECO:0000313" key="10">
    <source>
        <dbReference type="Proteomes" id="UP000002706"/>
    </source>
</evidence>
<dbReference type="OrthoDB" id="2679245at2"/>
<gene>
    <name evidence="9" type="ordered locus">CHY_1974</name>
</gene>
<keyword evidence="5 8" id="KW-1133">Transmembrane helix</keyword>
<dbReference type="GO" id="GO:0044038">
    <property type="term" value="P:cell wall macromolecule biosynthetic process"/>
    <property type="evidence" value="ECO:0007669"/>
    <property type="project" value="TreeGrafter"/>
</dbReference>
<evidence type="ECO:0000256" key="7">
    <source>
        <dbReference type="PIRSR" id="PIRSR600715-1"/>
    </source>
</evidence>
<feature type="transmembrane region" description="Helical" evidence="8">
    <location>
        <begin position="32"/>
        <end position="55"/>
    </location>
</feature>
<feature type="transmembrane region" description="Helical" evidence="8">
    <location>
        <begin position="61"/>
        <end position="81"/>
    </location>
</feature>
<evidence type="ECO:0000256" key="2">
    <source>
        <dbReference type="ARBA" id="ARBA00022475"/>
    </source>
</evidence>
<keyword evidence="6 8" id="KW-0472">Membrane</keyword>
<feature type="transmembrane region" description="Helical" evidence="8">
    <location>
        <begin position="207"/>
        <end position="232"/>
    </location>
</feature>
<dbReference type="eggNOG" id="COG0472">
    <property type="taxonomic scope" value="Bacteria"/>
</dbReference>
<dbReference type="Proteomes" id="UP000002706">
    <property type="component" value="Chromosome"/>
</dbReference>
<comment type="cofactor">
    <cofactor evidence="7">
        <name>Mg(2+)</name>
        <dbReference type="ChEBI" id="CHEBI:18420"/>
    </cofactor>
</comment>
<evidence type="ECO:0000313" key="9">
    <source>
        <dbReference type="EMBL" id="ABB14895.1"/>
    </source>
</evidence>
<dbReference type="AlphaFoldDB" id="Q3AAP1"/>
<dbReference type="KEGG" id="chy:CHY_1974"/>
<feature type="transmembrane region" description="Helical" evidence="8">
    <location>
        <begin position="125"/>
        <end position="145"/>
    </location>
</feature>
<evidence type="ECO:0000256" key="1">
    <source>
        <dbReference type="ARBA" id="ARBA00004651"/>
    </source>
</evidence>
<dbReference type="GO" id="GO:0009103">
    <property type="term" value="P:lipopolysaccharide biosynthetic process"/>
    <property type="evidence" value="ECO:0007669"/>
    <property type="project" value="TreeGrafter"/>
</dbReference>
<accession>Q3AAP1</accession>
<reference evidence="9 10" key="1">
    <citation type="journal article" date="2005" name="PLoS Genet.">
        <title>Life in hot carbon monoxide: the complete genome sequence of Carboxydothermus hydrogenoformans Z-2901.</title>
        <authorList>
            <person name="Wu M."/>
            <person name="Ren Q."/>
            <person name="Durkin A.S."/>
            <person name="Daugherty S.C."/>
            <person name="Brinkac L.M."/>
            <person name="Dodson R.J."/>
            <person name="Madupu R."/>
            <person name="Sullivan S.A."/>
            <person name="Kolonay J.F."/>
            <person name="Haft D.H."/>
            <person name="Nelson W.C."/>
            <person name="Tallon L.J."/>
            <person name="Jones K.M."/>
            <person name="Ulrich L.E."/>
            <person name="Gonzalez J.M."/>
            <person name="Zhulin I.B."/>
            <person name="Robb F.T."/>
            <person name="Eisen J.A."/>
        </authorList>
    </citation>
    <scope>NUCLEOTIDE SEQUENCE [LARGE SCALE GENOMIC DNA]</scope>
    <source>
        <strain evidence="10">ATCC BAA-161 / DSM 6008 / Z-2901</strain>
    </source>
</reference>
<evidence type="ECO:0000256" key="5">
    <source>
        <dbReference type="ARBA" id="ARBA00022989"/>
    </source>
</evidence>
<dbReference type="PANTHER" id="PTHR22926:SF3">
    <property type="entry name" value="UNDECAPRENYL-PHOSPHATE ALPHA-N-ACETYLGLUCOSAMINYL 1-PHOSPHATE TRANSFERASE"/>
    <property type="match status" value="1"/>
</dbReference>
<dbReference type="InParanoid" id="Q3AAP1"/>
<keyword evidence="3" id="KW-0808">Transferase</keyword>
<keyword evidence="10" id="KW-1185">Reference proteome</keyword>
<dbReference type="PANTHER" id="PTHR22926">
    <property type="entry name" value="PHOSPHO-N-ACETYLMURAMOYL-PENTAPEPTIDE-TRANSFERASE"/>
    <property type="match status" value="1"/>
</dbReference>
<feature type="binding site" evidence="7">
    <location>
        <position position="143"/>
    </location>
    <ligand>
        <name>Mg(2+)</name>
        <dbReference type="ChEBI" id="CHEBI:18420"/>
    </ligand>
</feature>
<name>Q3AAP1_CARHZ</name>
<evidence type="ECO:0000256" key="8">
    <source>
        <dbReference type="SAM" id="Phobius"/>
    </source>
</evidence>
<dbReference type="EMBL" id="CP000141">
    <property type="protein sequence ID" value="ABB14895.1"/>
    <property type="molecule type" value="Genomic_DNA"/>
</dbReference>
<keyword evidence="7" id="KW-0479">Metal-binding</keyword>
<keyword evidence="4 8" id="KW-0812">Transmembrane</keyword>
<evidence type="ECO:0008006" key="11">
    <source>
        <dbReference type="Google" id="ProtNLM"/>
    </source>
</evidence>
<proteinExistence type="predicted"/>
<evidence type="ECO:0000256" key="6">
    <source>
        <dbReference type="ARBA" id="ARBA00023136"/>
    </source>
</evidence>
<sequence>MVAYIVTRLTISPVLNLLIKTGHLRQNFRGELIPQSGGVVFLLVMLLVAPLILIFSRGSYWFLFYSGVSTMTFLGIIDDFLGDARAKGLKGHFKKLIFEHELTTGALKAIGGAFLALMLTVKEPFWYFIVDFLLIVLGINFMNLFDLRPGRAGKVFILIGLIIGISYFNYPAVTFLFLALGIISAYLPLDLKAKVMMGDAGSNVLGFILGYSGVLLFSFKVKVGVVVFLILFHLFTEKYSLTEIIKNNRVLSYLDELGR</sequence>
<dbReference type="InterPro" id="IPR000715">
    <property type="entry name" value="Glycosyl_transferase_4"/>
</dbReference>
<keyword evidence="7" id="KW-0460">Magnesium</keyword>
<dbReference type="Pfam" id="PF00953">
    <property type="entry name" value="Glycos_transf_4"/>
    <property type="match status" value="1"/>
</dbReference>
<comment type="subcellular location">
    <subcellularLocation>
        <location evidence="1">Cell membrane</location>
        <topology evidence="1">Multi-pass membrane protein</topology>
    </subcellularLocation>
</comment>
<dbReference type="GO" id="GO:0016780">
    <property type="term" value="F:phosphotransferase activity, for other substituted phosphate groups"/>
    <property type="evidence" value="ECO:0007669"/>
    <property type="project" value="InterPro"/>
</dbReference>
<dbReference type="STRING" id="246194.CHY_1974"/>
<dbReference type="GO" id="GO:0046872">
    <property type="term" value="F:metal ion binding"/>
    <property type="evidence" value="ECO:0007669"/>
    <property type="project" value="UniProtKB-KW"/>
</dbReference>
<feature type="binding site" evidence="7">
    <location>
        <position position="199"/>
    </location>
    <ligand>
        <name>Mg(2+)</name>
        <dbReference type="ChEBI" id="CHEBI:18420"/>
    </ligand>
</feature>
<dbReference type="GO" id="GO:0071555">
    <property type="term" value="P:cell wall organization"/>
    <property type="evidence" value="ECO:0007669"/>
    <property type="project" value="TreeGrafter"/>
</dbReference>
<dbReference type="GO" id="GO:0005886">
    <property type="term" value="C:plasma membrane"/>
    <property type="evidence" value="ECO:0007669"/>
    <property type="project" value="UniProtKB-SubCell"/>
</dbReference>
<feature type="transmembrane region" description="Helical" evidence="8">
    <location>
        <begin position="157"/>
        <end position="187"/>
    </location>
</feature>